<gene>
    <name evidence="2" type="ORF">CMUS01_14666</name>
</gene>
<keyword evidence="3" id="KW-1185">Reference proteome</keyword>
<proteinExistence type="predicted"/>
<sequence length="110" mass="11873">MPPQHVEFPQTATDLSSVVQTSPETLEVQTIGTAPLTAQAATTLCGTWHRLITSPKQGGQPGTGYRPPRHFPRRPLASCHMGSSTFDTGQEPPPAPVWNHLINVSNTVNH</sequence>
<comment type="caution">
    <text evidence="2">The sequence shown here is derived from an EMBL/GenBank/DDBJ whole genome shotgun (WGS) entry which is preliminary data.</text>
</comment>
<evidence type="ECO:0000313" key="2">
    <source>
        <dbReference type="EMBL" id="KAF6805237.1"/>
    </source>
</evidence>
<reference evidence="2" key="1">
    <citation type="journal article" date="2020" name="Phytopathology">
        <title>Genome Sequence Resources of Colletotrichum truncatum, C. plurivorum, C. musicola, and C. sojae: Four Species Pathogenic to Soybean (Glycine max).</title>
        <authorList>
            <person name="Rogerio F."/>
            <person name="Boufleur T.R."/>
            <person name="Ciampi-Guillardi M."/>
            <person name="Sukno S.A."/>
            <person name="Thon M.R."/>
            <person name="Massola Junior N.S."/>
            <person name="Baroncelli R."/>
        </authorList>
    </citation>
    <scope>NUCLEOTIDE SEQUENCE</scope>
    <source>
        <strain evidence="2">LFN0074</strain>
    </source>
</reference>
<feature type="region of interest" description="Disordered" evidence="1">
    <location>
        <begin position="52"/>
        <end position="99"/>
    </location>
</feature>
<dbReference type="EMBL" id="WIGM01001089">
    <property type="protein sequence ID" value="KAF6805237.1"/>
    <property type="molecule type" value="Genomic_DNA"/>
</dbReference>
<name>A0A8H6J2K1_9PEZI</name>
<evidence type="ECO:0000256" key="1">
    <source>
        <dbReference type="SAM" id="MobiDB-lite"/>
    </source>
</evidence>
<dbReference type="Proteomes" id="UP000639643">
    <property type="component" value="Unassembled WGS sequence"/>
</dbReference>
<protein>
    <submittedName>
        <fullName evidence="2">Uncharacterized protein</fullName>
    </submittedName>
</protein>
<evidence type="ECO:0000313" key="3">
    <source>
        <dbReference type="Proteomes" id="UP000639643"/>
    </source>
</evidence>
<accession>A0A8H6J2K1</accession>
<dbReference type="AlphaFoldDB" id="A0A8H6J2K1"/>
<organism evidence="2 3">
    <name type="scientific">Colletotrichum musicola</name>
    <dbReference type="NCBI Taxonomy" id="2175873"/>
    <lineage>
        <taxon>Eukaryota</taxon>
        <taxon>Fungi</taxon>
        <taxon>Dikarya</taxon>
        <taxon>Ascomycota</taxon>
        <taxon>Pezizomycotina</taxon>
        <taxon>Sordariomycetes</taxon>
        <taxon>Hypocreomycetidae</taxon>
        <taxon>Glomerellales</taxon>
        <taxon>Glomerellaceae</taxon>
        <taxon>Colletotrichum</taxon>
        <taxon>Colletotrichum orchidearum species complex</taxon>
    </lineage>
</organism>